<keyword evidence="3" id="KW-1185">Reference proteome</keyword>
<protein>
    <submittedName>
        <fullName evidence="2">Uncharacterized protein</fullName>
    </submittedName>
</protein>
<name>A0ABN9PBD0_9DINO</name>
<dbReference type="Proteomes" id="UP001189429">
    <property type="component" value="Unassembled WGS sequence"/>
</dbReference>
<sequence length="168" mass="16493">MQLGPPPVILGGVPLACGRGLGADGRAPRRADGAAGAPLPDPPEGLPVGEGHRRGARTLQAGGAQAARPGRQQGGRLRGPGPGAWVAVGGRGRPQGRSAAEEGGAPASPRGPGRQGAEGLPRQSLREQAGARGPPGGEVTAGGYREAGAEISSTIRFFFPGAGEAVLG</sequence>
<feature type="region of interest" description="Disordered" evidence="1">
    <location>
        <begin position="16"/>
        <end position="145"/>
    </location>
</feature>
<feature type="non-terminal residue" evidence="2">
    <location>
        <position position="168"/>
    </location>
</feature>
<proteinExistence type="predicted"/>
<evidence type="ECO:0000313" key="2">
    <source>
        <dbReference type="EMBL" id="CAK0789494.1"/>
    </source>
</evidence>
<evidence type="ECO:0000256" key="1">
    <source>
        <dbReference type="SAM" id="MobiDB-lite"/>
    </source>
</evidence>
<feature type="compositionally biased region" description="Low complexity" evidence="1">
    <location>
        <begin position="59"/>
        <end position="71"/>
    </location>
</feature>
<dbReference type="EMBL" id="CAUYUJ010000247">
    <property type="protein sequence ID" value="CAK0789494.1"/>
    <property type="molecule type" value="Genomic_DNA"/>
</dbReference>
<feature type="compositionally biased region" description="Gly residues" evidence="1">
    <location>
        <begin position="72"/>
        <end position="82"/>
    </location>
</feature>
<comment type="caution">
    <text evidence="2">The sequence shown here is derived from an EMBL/GenBank/DDBJ whole genome shotgun (WGS) entry which is preliminary data.</text>
</comment>
<organism evidence="2 3">
    <name type="scientific">Prorocentrum cordatum</name>
    <dbReference type="NCBI Taxonomy" id="2364126"/>
    <lineage>
        <taxon>Eukaryota</taxon>
        <taxon>Sar</taxon>
        <taxon>Alveolata</taxon>
        <taxon>Dinophyceae</taxon>
        <taxon>Prorocentrales</taxon>
        <taxon>Prorocentraceae</taxon>
        <taxon>Prorocentrum</taxon>
    </lineage>
</organism>
<evidence type="ECO:0000313" key="3">
    <source>
        <dbReference type="Proteomes" id="UP001189429"/>
    </source>
</evidence>
<accession>A0ABN9PBD0</accession>
<feature type="compositionally biased region" description="Low complexity" evidence="1">
    <location>
        <begin position="96"/>
        <end position="117"/>
    </location>
</feature>
<gene>
    <name evidence="2" type="ORF">PCOR1329_LOCUS1044</name>
</gene>
<reference evidence="2" key="1">
    <citation type="submission" date="2023-10" db="EMBL/GenBank/DDBJ databases">
        <authorList>
            <person name="Chen Y."/>
            <person name="Shah S."/>
            <person name="Dougan E. K."/>
            <person name="Thang M."/>
            <person name="Chan C."/>
        </authorList>
    </citation>
    <scope>NUCLEOTIDE SEQUENCE [LARGE SCALE GENOMIC DNA]</scope>
</reference>